<organism evidence="4 5">
    <name type="scientific">Azospirillum oleiclasticum</name>
    <dbReference type="NCBI Taxonomy" id="2735135"/>
    <lineage>
        <taxon>Bacteria</taxon>
        <taxon>Pseudomonadati</taxon>
        <taxon>Pseudomonadota</taxon>
        <taxon>Alphaproteobacteria</taxon>
        <taxon>Rhodospirillales</taxon>
        <taxon>Azospirillaceae</taxon>
        <taxon>Azospirillum</taxon>
    </lineage>
</organism>
<dbReference type="SUPFAM" id="SSF48498">
    <property type="entry name" value="Tetracyclin repressor-like, C-terminal domain"/>
    <property type="match status" value="1"/>
</dbReference>
<proteinExistence type="predicted"/>
<dbReference type="Gene3D" id="1.10.10.60">
    <property type="entry name" value="Homeodomain-like"/>
    <property type="match status" value="1"/>
</dbReference>
<dbReference type="InterPro" id="IPR050109">
    <property type="entry name" value="HTH-type_TetR-like_transc_reg"/>
</dbReference>
<keyword evidence="1 2" id="KW-0238">DNA-binding</keyword>
<dbReference type="PANTHER" id="PTHR30055">
    <property type="entry name" value="HTH-TYPE TRANSCRIPTIONAL REGULATOR RUTR"/>
    <property type="match status" value="1"/>
</dbReference>
<dbReference type="PROSITE" id="PS50977">
    <property type="entry name" value="HTH_TETR_2"/>
    <property type="match status" value="1"/>
</dbReference>
<dbReference type="InterPro" id="IPR001647">
    <property type="entry name" value="HTH_TetR"/>
</dbReference>
<evidence type="ECO:0000256" key="1">
    <source>
        <dbReference type="ARBA" id="ARBA00023125"/>
    </source>
</evidence>
<dbReference type="EMBL" id="JABFDB010000044">
    <property type="protein sequence ID" value="NYZ24689.1"/>
    <property type="molecule type" value="Genomic_DNA"/>
</dbReference>
<feature type="domain" description="HTH tetR-type" evidence="3">
    <location>
        <begin position="15"/>
        <end position="75"/>
    </location>
</feature>
<sequence>MTSPTSATTATPRDDRKADQILEAAKAVFLEHGYAGTSMDLVAQSARVSKTTLYARFPSKEALFAATIHAECERRGMQFRAEDFDDLTVEDALCRIGRRFVDLIWSPEAVRVYQLVVGDAARFPEIARIFFEHGPTKGRAAVVTYLQRAHDHGRLRVPDPLFAARELLSMLQGGPWFELTLGVGTAPPPDERDRFVQRVVRLFLGGVERMDGR</sequence>
<dbReference type="PRINTS" id="PR00455">
    <property type="entry name" value="HTHTETR"/>
</dbReference>
<dbReference type="Pfam" id="PF14246">
    <property type="entry name" value="TetR_C_7"/>
    <property type="match status" value="1"/>
</dbReference>
<dbReference type="InterPro" id="IPR009057">
    <property type="entry name" value="Homeodomain-like_sf"/>
</dbReference>
<dbReference type="InterPro" id="IPR039536">
    <property type="entry name" value="TetR_C_Proteobacteria"/>
</dbReference>
<evidence type="ECO:0000313" key="4">
    <source>
        <dbReference type="EMBL" id="NYZ24689.1"/>
    </source>
</evidence>
<name>A0ABX2TK18_9PROT</name>
<dbReference type="SUPFAM" id="SSF46689">
    <property type="entry name" value="Homeodomain-like"/>
    <property type="match status" value="1"/>
</dbReference>
<evidence type="ECO:0000256" key="2">
    <source>
        <dbReference type="PROSITE-ProRule" id="PRU00335"/>
    </source>
</evidence>
<keyword evidence="5" id="KW-1185">Reference proteome</keyword>
<dbReference type="Gene3D" id="1.10.357.10">
    <property type="entry name" value="Tetracycline Repressor, domain 2"/>
    <property type="match status" value="1"/>
</dbReference>
<dbReference type="PROSITE" id="PS01081">
    <property type="entry name" value="HTH_TETR_1"/>
    <property type="match status" value="1"/>
</dbReference>
<feature type="DNA-binding region" description="H-T-H motif" evidence="2">
    <location>
        <begin position="38"/>
        <end position="57"/>
    </location>
</feature>
<evidence type="ECO:0000313" key="5">
    <source>
        <dbReference type="Proteomes" id="UP000584642"/>
    </source>
</evidence>
<protein>
    <submittedName>
        <fullName evidence="4">TetR/AcrR family transcriptional regulator</fullName>
    </submittedName>
</protein>
<dbReference type="InterPro" id="IPR036271">
    <property type="entry name" value="Tet_transcr_reg_TetR-rel_C_sf"/>
</dbReference>
<reference evidence="4 5" key="1">
    <citation type="submission" date="2020-05" db="EMBL/GenBank/DDBJ databases">
        <title>Azospirillum oleiclasticum sp. nov, a nitrogen-fixing and heavy crude oil-emulsifying bacterium isolated from the crude oil of Yumen Oilfield.</title>
        <authorList>
            <person name="Wu D."/>
            <person name="Cai M."/>
            <person name="Zhang X."/>
        </authorList>
    </citation>
    <scope>NUCLEOTIDE SEQUENCE [LARGE SCALE GENOMIC DNA]</scope>
    <source>
        <strain evidence="4 5">ROY-1-1-2</strain>
    </source>
</reference>
<dbReference type="InterPro" id="IPR023772">
    <property type="entry name" value="DNA-bd_HTH_TetR-type_CS"/>
</dbReference>
<dbReference type="Pfam" id="PF00440">
    <property type="entry name" value="TetR_N"/>
    <property type="match status" value="1"/>
</dbReference>
<evidence type="ECO:0000259" key="3">
    <source>
        <dbReference type="PROSITE" id="PS50977"/>
    </source>
</evidence>
<dbReference type="Proteomes" id="UP000584642">
    <property type="component" value="Unassembled WGS sequence"/>
</dbReference>
<comment type="caution">
    <text evidence="4">The sequence shown here is derived from an EMBL/GenBank/DDBJ whole genome shotgun (WGS) entry which is preliminary data.</text>
</comment>
<dbReference type="PANTHER" id="PTHR30055:SF146">
    <property type="entry name" value="HTH-TYPE TRANSCRIPTIONAL DUAL REGULATOR CECR"/>
    <property type="match status" value="1"/>
</dbReference>
<accession>A0ABX2TK18</accession>
<gene>
    <name evidence="4" type="ORF">HND93_33715</name>
</gene>
<dbReference type="RefSeq" id="WP_180286466.1">
    <property type="nucleotide sequence ID" value="NZ_JABFDB010000044.1"/>
</dbReference>